<name>A0A2K2D8V2_BRADI</name>
<evidence type="ECO:0000313" key="4">
    <source>
        <dbReference type="Proteomes" id="UP000008810"/>
    </source>
</evidence>
<reference evidence="2" key="2">
    <citation type="submission" date="2017-06" db="EMBL/GenBank/DDBJ databases">
        <title>WGS assembly of Brachypodium distachyon.</title>
        <authorList>
            <consortium name="The International Brachypodium Initiative"/>
            <person name="Lucas S."/>
            <person name="Harmon-Smith M."/>
            <person name="Lail K."/>
            <person name="Tice H."/>
            <person name="Grimwood J."/>
            <person name="Bruce D."/>
            <person name="Barry K."/>
            <person name="Shu S."/>
            <person name="Lindquist E."/>
            <person name="Wang M."/>
            <person name="Pitluck S."/>
            <person name="Vogel J.P."/>
            <person name="Garvin D.F."/>
            <person name="Mockler T.C."/>
            <person name="Schmutz J."/>
            <person name="Rokhsar D."/>
            <person name="Bevan M.W."/>
        </authorList>
    </citation>
    <scope>NUCLEOTIDE SEQUENCE</scope>
    <source>
        <strain evidence="2">Bd21</strain>
    </source>
</reference>
<dbReference type="AlphaFoldDB" id="A0A2K2D8V2"/>
<dbReference type="InParanoid" id="A0A2K2D8V2"/>
<reference evidence="2 3" key="1">
    <citation type="journal article" date="2010" name="Nature">
        <title>Genome sequencing and analysis of the model grass Brachypodium distachyon.</title>
        <authorList>
            <consortium name="International Brachypodium Initiative"/>
        </authorList>
    </citation>
    <scope>NUCLEOTIDE SEQUENCE [LARGE SCALE GENOMIC DNA]</scope>
    <source>
        <strain evidence="2 3">Bd21</strain>
    </source>
</reference>
<evidence type="ECO:0000313" key="2">
    <source>
        <dbReference type="EMBL" id="PNT70716.1"/>
    </source>
</evidence>
<dbReference type="EnsemblPlants" id="PNT70716">
    <property type="protein sequence ID" value="PNT70716"/>
    <property type="gene ID" value="BRADI_2g16686v3"/>
</dbReference>
<evidence type="ECO:0000256" key="1">
    <source>
        <dbReference type="SAM" id="MobiDB-lite"/>
    </source>
</evidence>
<accession>A0A2K2D8V2</accession>
<dbReference type="Gramene" id="PNT70716">
    <property type="protein sequence ID" value="PNT70716"/>
    <property type="gene ID" value="BRADI_2g16686v3"/>
</dbReference>
<keyword evidence="4" id="KW-1185">Reference proteome</keyword>
<evidence type="ECO:0000313" key="3">
    <source>
        <dbReference type="EnsemblPlants" id="PNT70716"/>
    </source>
</evidence>
<sequence length="70" mass="7198">MPAGVGVFGLGEPRVGATRAGPGSRRRRPPTCTGGRAGSAPWRWPACIIQARHASSRFEGKPLASSSASP</sequence>
<gene>
    <name evidence="2" type="ORF">BRADI_2g16686v3</name>
</gene>
<dbReference type="EMBL" id="CM000881">
    <property type="protein sequence ID" value="PNT70716.1"/>
    <property type="molecule type" value="Genomic_DNA"/>
</dbReference>
<reference evidence="3" key="3">
    <citation type="submission" date="2018-08" db="UniProtKB">
        <authorList>
            <consortium name="EnsemblPlants"/>
        </authorList>
    </citation>
    <scope>IDENTIFICATION</scope>
    <source>
        <strain evidence="3">cv. Bd21</strain>
    </source>
</reference>
<organism evidence="2">
    <name type="scientific">Brachypodium distachyon</name>
    <name type="common">Purple false brome</name>
    <name type="synonym">Trachynia distachya</name>
    <dbReference type="NCBI Taxonomy" id="15368"/>
    <lineage>
        <taxon>Eukaryota</taxon>
        <taxon>Viridiplantae</taxon>
        <taxon>Streptophyta</taxon>
        <taxon>Embryophyta</taxon>
        <taxon>Tracheophyta</taxon>
        <taxon>Spermatophyta</taxon>
        <taxon>Magnoliopsida</taxon>
        <taxon>Liliopsida</taxon>
        <taxon>Poales</taxon>
        <taxon>Poaceae</taxon>
        <taxon>BOP clade</taxon>
        <taxon>Pooideae</taxon>
        <taxon>Stipodae</taxon>
        <taxon>Brachypodieae</taxon>
        <taxon>Brachypodium</taxon>
    </lineage>
</organism>
<protein>
    <submittedName>
        <fullName evidence="2 3">Uncharacterized protein</fullName>
    </submittedName>
</protein>
<proteinExistence type="predicted"/>
<dbReference type="Proteomes" id="UP000008810">
    <property type="component" value="Chromosome 2"/>
</dbReference>
<feature type="region of interest" description="Disordered" evidence="1">
    <location>
        <begin position="1"/>
        <end position="39"/>
    </location>
</feature>